<accession>A0A381PFI3</accession>
<dbReference type="AlphaFoldDB" id="A0A381PFI3"/>
<name>A0A381PFI3_9ZZZZ</name>
<organism evidence="1">
    <name type="scientific">marine metagenome</name>
    <dbReference type="NCBI Taxonomy" id="408172"/>
    <lineage>
        <taxon>unclassified sequences</taxon>
        <taxon>metagenomes</taxon>
        <taxon>ecological metagenomes</taxon>
    </lineage>
</organism>
<protein>
    <submittedName>
        <fullName evidence="1">Uncharacterized protein</fullName>
    </submittedName>
</protein>
<proteinExistence type="predicted"/>
<dbReference type="EMBL" id="UINC01000948">
    <property type="protein sequence ID" value="SUZ64997.1"/>
    <property type="molecule type" value="Genomic_DNA"/>
</dbReference>
<evidence type="ECO:0000313" key="1">
    <source>
        <dbReference type="EMBL" id="SUZ64997.1"/>
    </source>
</evidence>
<gene>
    <name evidence="1" type="ORF">METZ01_LOCUS17851</name>
</gene>
<sequence length="63" mass="7552">MAGEKQTVEIELNNDHVTFMRIMKDDYNIPTESKVMRIIMDYLQENNDVHDTVFKQTRCLRCE</sequence>
<reference evidence="1" key="1">
    <citation type="submission" date="2018-05" db="EMBL/GenBank/DDBJ databases">
        <authorList>
            <person name="Lanie J.A."/>
            <person name="Ng W.-L."/>
            <person name="Kazmierczak K.M."/>
            <person name="Andrzejewski T.M."/>
            <person name="Davidsen T.M."/>
            <person name="Wayne K.J."/>
            <person name="Tettelin H."/>
            <person name="Glass J.I."/>
            <person name="Rusch D."/>
            <person name="Podicherti R."/>
            <person name="Tsui H.-C.T."/>
            <person name="Winkler M.E."/>
        </authorList>
    </citation>
    <scope>NUCLEOTIDE SEQUENCE</scope>
</reference>